<dbReference type="GO" id="GO:0008270">
    <property type="term" value="F:zinc ion binding"/>
    <property type="evidence" value="ECO:0007669"/>
    <property type="project" value="UniProtKB-KW"/>
</dbReference>
<keyword evidence="3" id="KW-0862">Zinc</keyword>
<evidence type="ECO:0000256" key="2">
    <source>
        <dbReference type="ARBA" id="ARBA00022771"/>
    </source>
</evidence>
<feature type="compositionally biased region" description="Low complexity" evidence="5">
    <location>
        <begin position="248"/>
        <end position="261"/>
    </location>
</feature>
<dbReference type="STRING" id="312017.Q22KB6"/>
<dbReference type="InterPro" id="IPR013083">
    <property type="entry name" value="Znf_RING/FYVE/PHD"/>
</dbReference>
<feature type="compositionally biased region" description="Basic and acidic residues" evidence="5">
    <location>
        <begin position="225"/>
        <end position="240"/>
    </location>
</feature>
<feature type="domain" description="Ubiquitin-like" evidence="6">
    <location>
        <begin position="331"/>
        <end position="410"/>
    </location>
</feature>
<feature type="compositionally biased region" description="Polar residues" evidence="5">
    <location>
        <begin position="262"/>
        <end position="274"/>
    </location>
</feature>
<dbReference type="Pfam" id="PF00240">
    <property type="entry name" value="ubiquitin"/>
    <property type="match status" value="1"/>
</dbReference>
<gene>
    <name evidence="8" type="ORF">TTHERM_00313650</name>
</gene>
<dbReference type="GO" id="GO:0061630">
    <property type="term" value="F:ubiquitin protein ligase activity"/>
    <property type="evidence" value="ECO:0007669"/>
    <property type="project" value="TreeGrafter"/>
</dbReference>
<evidence type="ECO:0000256" key="4">
    <source>
        <dbReference type="PROSITE-ProRule" id="PRU00175"/>
    </source>
</evidence>
<keyword evidence="9" id="KW-1185">Reference proteome</keyword>
<dbReference type="InterPro" id="IPR050731">
    <property type="entry name" value="HRD1_E3_ubiq-ligases"/>
</dbReference>
<evidence type="ECO:0000259" key="7">
    <source>
        <dbReference type="PROSITE" id="PS50089"/>
    </source>
</evidence>
<name>Q22KB6_TETTS</name>
<dbReference type="Gene3D" id="3.30.40.10">
    <property type="entry name" value="Zinc/RING finger domain, C3HC4 (zinc finger)"/>
    <property type="match status" value="2"/>
</dbReference>
<sequence>MEKMQSNIQESQSVKSQQNSSKNCLICYKKVSKSARNYFKLKECSHRFHKECLVSYMQRVESNQKYSCCPNCKKPYNSEKILKQGIQLECNIECVICYSSYTQENIPCSLPCNHFFHKDCLVKWNESCKSETSPCPYCRKMYEEKDILLRWDVFAKLQKLKVSSNEPKSSQQEEVFEESTISSISSMGLDLSQIESSTSRSDTTMIEEQISGTFFQEISQKINEDKQEKISSDQLKKQSESPKNQSIQTNNEQTQNRQNQQAEKISLNSKQQSNQLDIIHEEDLEYKSKSNQNTKKQTENSQQNPKIENKIDEKSQCHILKSNKNQHQNEFQIFVKDLNGQTFIVNVSPMLKVKEFSNMISQRSNIETEQLRFSCQGKSFSVQNNSEELLGNLKVEKNSIVHLLLRLKGGFNQEQLQFI</sequence>
<dbReference type="HOGENOM" id="CLU_763939_0_0_1"/>
<dbReference type="InParanoid" id="Q22KB6"/>
<dbReference type="InterPro" id="IPR000626">
    <property type="entry name" value="Ubiquitin-like_dom"/>
</dbReference>
<dbReference type="Pfam" id="PF13639">
    <property type="entry name" value="zf-RING_2"/>
    <property type="match status" value="1"/>
</dbReference>
<feature type="domain" description="RING-type" evidence="7">
    <location>
        <begin position="94"/>
        <end position="139"/>
    </location>
</feature>
<dbReference type="Proteomes" id="UP000009168">
    <property type="component" value="Unassembled WGS sequence"/>
</dbReference>
<dbReference type="EMBL" id="GG662498">
    <property type="protein sequence ID" value="EAR85883.2"/>
    <property type="molecule type" value="Genomic_DNA"/>
</dbReference>
<dbReference type="OrthoDB" id="8062037at2759"/>
<accession>Q22KB6</accession>
<dbReference type="AlphaFoldDB" id="Q22KB6"/>
<dbReference type="SMART" id="SM00213">
    <property type="entry name" value="UBQ"/>
    <property type="match status" value="1"/>
</dbReference>
<dbReference type="RefSeq" id="XP_001033546.2">
    <property type="nucleotide sequence ID" value="XM_001033546.2"/>
</dbReference>
<dbReference type="InterPro" id="IPR027370">
    <property type="entry name" value="Znf-RING_euk"/>
</dbReference>
<dbReference type="Pfam" id="PF13445">
    <property type="entry name" value="zf-RING_UBOX"/>
    <property type="match status" value="1"/>
</dbReference>
<dbReference type="KEGG" id="tet:TTHERM_00313650"/>
<keyword evidence="1" id="KW-0479">Metal-binding</keyword>
<dbReference type="CDD" id="cd17039">
    <property type="entry name" value="Ubl_ubiquitin_like"/>
    <property type="match status" value="1"/>
</dbReference>
<dbReference type="GeneID" id="7831001"/>
<reference evidence="9" key="1">
    <citation type="journal article" date="2006" name="PLoS Biol.">
        <title>Macronuclear genome sequence of the ciliate Tetrahymena thermophila, a model eukaryote.</title>
        <authorList>
            <person name="Eisen J.A."/>
            <person name="Coyne R.S."/>
            <person name="Wu M."/>
            <person name="Wu D."/>
            <person name="Thiagarajan M."/>
            <person name="Wortman J.R."/>
            <person name="Badger J.H."/>
            <person name="Ren Q."/>
            <person name="Amedeo P."/>
            <person name="Jones K.M."/>
            <person name="Tallon L.J."/>
            <person name="Delcher A.L."/>
            <person name="Salzberg S.L."/>
            <person name="Silva J.C."/>
            <person name="Haas B.J."/>
            <person name="Majoros W.H."/>
            <person name="Farzad M."/>
            <person name="Carlton J.M."/>
            <person name="Smith R.K. Jr."/>
            <person name="Garg J."/>
            <person name="Pearlman R.E."/>
            <person name="Karrer K.M."/>
            <person name="Sun L."/>
            <person name="Manning G."/>
            <person name="Elde N.C."/>
            <person name="Turkewitz A.P."/>
            <person name="Asai D.J."/>
            <person name="Wilkes D.E."/>
            <person name="Wang Y."/>
            <person name="Cai H."/>
            <person name="Collins K."/>
            <person name="Stewart B.A."/>
            <person name="Lee S.R."/>
            <person name="Wilamowska K."/>
            <person name="Weinberg Z."/>
            <person name="Ruzzo W.L."/>
            <person name="Wloga D."/>
            <person name="Gaertig J."/>
            <person name="Frankel J."/>
            <person name="Tsao C.-C."/>
            <person name="Gorovsky M.A."/>
            <person name="Keeling P.J."/>
            <person name="Waller R.F."/>
            <person name="Patron N.J."/>
            <person name="Cherry J.M."/>
            <person name="Stover N.A."/>
            <person name="Krieger C.J."/>
            <person name="del Toro C."/>
            <person name="Ryder H.F."/>
            <person name="Williamson S.C."/>
            <person name="Barbeau R.A."/>
            <person name="Hamilton E.P."/>
            <person name="Orias E."/>
        </authorList>
    </citation>
    <scope>NUCLEOTIDE SEQUENCE [LARGE SCALE GENOMIC DNA]</scope>
    <source>
        <strain evidence="9">SB210</strain>
    </source>
</reference>
<dbReference type="SMART" id="SM00184">
    <property type="entry name" value="RING"/>
    <property type="match status" value="2"/>
</dbReference>
<evidence type="ECO:0000313" key="8">
    <source>
        <dbReference type="EMBL" id="EAR85883.2"/>
    </source>
</evidence>
<dbReference type="PROSITE" id="PS50089">
    <property type="entry name" value="ZF_RING_2"/>
    <property type="match status" value="2"/>
</dbReference>
<dbReference type="Gene3D" id="3.10.20.90">
    <property type="entry name" value="Phosphatidylinositol 3-kinase Catalytic Subunit, Chain A, domain 1"/>
    <property type="match status" value="1"/>
</dbReference>
<evidence type="ECO:0000313" key="9">
    <source>
        <dbReference type="Proteomes" id="UP000009168"/>
    </source>
</evidence>
<feature type="region of interest" description="Disordered" evidence="5">
    <location>
        <begin position="225"/>
        <end position="274"/>
    </location>
</feature>
<evidence type="ECO:0000256" key="3">
    <source>
        <dbReference type="ARBA" id="ARBA00022833"/>
    </source>
</evidence>
<dbReference type="GO" id="GO:0012505">
    <property type="term" value="C:endomembrane system"/>
    <property type="evidence" value="ECO:0007669"/>
    <property type="project" value="TreeGrafter"/>
</dbReference>
<organism evidence="8 9">
    <name type="scientific">Tetrahymena thermophila (strain SB210)</name>
    <dbReference type="NCBI Taxonomy" id="312017"/>
    <lineage>
        <taxon>Eukaryota</taxon>
        <taxon>Sar</taxon>
        <taxon>Alveolata</taxon>
        <taxon>Ciliophora</taxon>
        <taxon>Intramacronucleata</taxon>
        <taxon>Oligohymenophorea</taxon>
        <taxon>Hymenostomatida</taxon>
        <taxon>Tetrahymenina</taxon>
        <taxon>Tetrahymenidae</taxon>
        <taxon>Tetrahymena</taxon>
    </lineage>
</organism>
<dbReference type="SUPFAM" id="SSF57850">
    <property type="entry name" value="RING/U-box"/>
    <property type="match status" value="2"/>
</dbReference>
<feature type="region of interest" description="Disordered" evidence="5">
    <location>
        <begin position="286"/>
        <end position="309"/>
    </location>
</feature>
<protein>
    <submittedName>
        <fullName evidence="8">Ubiquitin family protein</fullName>
    </submittedName>
</protein>
<feature type="domain" description="RING-type" evidence="7">
    <location>
        <begin position="24"/>
        <end position="73"/>
    </location>
</feature>
<dbReference type="PROSITE" id="PS50053">
    <property type="entry name" value="UBIQUITIN_2"/>
    <property type="match status" value="1"/>
</dbReference>
<evidence type="ECO:0000256" key="1">
    <source>
        <dbReference type="ARBA" id="ARBA00022723"/>
    </source>
</evidence>
<dbReference type="InterPro" id="IPR001841">
    <property type="entry name" value="Znf_RING"/>
</dbReference>
<feature type="compositionally biased region" description="Polar residues" evidence="5">
    <location>
        <begin position="289"/>
        <end position="306"/>
    </location>
</feature>
<dbReference type="PANTHER" id="PTHR22763:SF162">
    <property type="entry name" value="TRANSMEMBRANE E3 UBIQUITIN-PROTEIN LIGASE 1"/>
    <property type="match status" value="1"/>
</dbReference>
<proteinExistence type="predicted"/>
<dbReference type="PANTHER" id="PTHR22763">
    <property type="entry name" value="RING ZINC FINGER PROTEIN"/>
    <property type="match status" value="1"/>
</dbReference>
<dbReference type="SUPFAM" id="SSF54236">
    <property type="entry name" value="Ubiquitin-like"/>
    <property type="match status" value="1"/>
</dbReference>
<dbReference type="InterPro" id="IPR029071">
    <property type="entry name" value="Ubiquitin-like_domsf"/>
</dbReference>
<evidence type="ECO:0000259" key="6">
    <source>
        <dbReference type="PROSITE" id="PS50053"/>
    </source>
</evidence>
<evidence type="ECO:0000256" key="5">
    <source>
        <dbReference type="SAM" id="MobiDB-lite"/>
    </source>
</evidence>
<keyword evidence="2 4" id="KW-0863">Zinc-finger</keyword>
<dbReference type="GO" id="GO:0043161">
    <property type="term" value="P:proteasome-mediated ubiquitin-dependent protein catabolic process"/>
    <property type="evidence" value="ECO:0007669"/>
    <property type="project" value="TreeGrafter"/>
</dbReference>